<dbReference type="PANTHER" id="PTHR12705:SF0">
    <property type="entry name" value="ORIGIN RECOGNITION COMPLEX SUBUNIT 5"/>
    <property type="match status" value="1"/>
</dbReference>
<dbReference type="Pfam" id="PF21639">
    <property type="entry name" value="ORC5_lid"/>
    <property type="match status" value="1"/>
</dbReference>
<feature type="domain" description="AAA+ ATPase" evidence="8">
    <location>
        <begin position="32"/>
        <end position="183"/>
    </location>
</feature>
<keyword evidence="4" id="KW-0547">Nucleotide-binding</keyword>
<name>A0A0K8VU34_BACLA</name>
<dbReference type="PANTHER" id="PTHR12705">
    <property type="entry name" value="ORIGIN RECOGNITION COMPLEX SUBUNIT 5"/>
    <property type="match status" value="1"/>
</dbReference>
<evidence type="ECO:0000256" key="3">
    <source>
        <dbReference type="ARBA" id="ARBA00022705"/>
    </source>
</evidence>
<evidence type="ECO:0000256" key="1">
    <source>
        <dbReference type="ARBA" id="ARBA00004123"/>
    </source>
</evidence>
<dbReference type="GO" id="GO:0005524">
    <property type="term" value="F:ATP binding"/>
    <property type="evidence" value="ECO:0007669"/>
    <property type="project" value="UniProtKB-KW"/>
</dbReference>
<dbReference type="InterPro" id="IPR027417">
    <property type="entry name" value="P-loop_NTPase"/>
</dbReference>
<sequence>MEVFNKLNERFHCRKKVLKSLTNLIGHSEEMLPAAIHIYGHTGTGKTTILKNFLNESTRRSKNNLNVAYVNCVESYTSRILFENILEYINSDMAHDIKTENLKDFVEKLRRIQSQPEAQYIISLDNAERLRDMDANVLPSLLRLQQLSGLNICVILISQLPLEKFYCKTSIDDPITIYFPQYTKSETLEILSADFKNAQKLMVALLNRKKPENLSTKLEIVDTVTREFFNNYLNLFLGVFYKACRDLSELKITARKCFTFYMEPILDGTVSMSDVSRLWRCIAGQLRTALTQVYIRNGQPETPAVNNDKEILKVAQSLELPYYGKYLLIAAFIASYNSSKEDKRLFVKNHGKRRKRLQNVNANAKVTEKMNTYIGPKSFSVDRLLAIFYAILDEKVGLTCNLLSQISTLVNLKLLSFVSGENVMDGTSRLQCTIGLEFVICISQVVGFNVRQYLSDFN</sequence>
<evidence type="ECO:0000259" key="8">
    <source>
        <dbReference type="SMART" id="SM00382"/>
    </source>
</evidence>
<dbReference type="InterPro" id="IPR041664">
    <property type="entry name" value="AAA_16"/>
</dbReference>
<dbReference type="GO" id="GO:0003688">
    <property type="term" value="F:DNA replication origin binding"/>
    <property type="evidence" value="ECO:0007669"/>
    <property type="project" value="TreeGrafter"/>
</dbReference>
<dbReference type="Gene3D" id="3.40.50.300">
    <property type="entry name" value="P-loop containing nucleotide triphosphate hydrolases"/>
    <property type="match status" value="1"/>
</dbReference>
<dbReference type="InterPro" id="IPR003593">
    <property type="entry name" value="AAA+_ATPase"/>
</dbReference>
<evidence type="ECO:0000256" key="2">
    <source>
        <dbReference type="ARBA" id="ARBA00006269"/>
    </source>
</evidence>
<keyword evidence="6" id="KW-0539">Nucleus</keyword>
<dbReference type="AlphaFoldDB" id="A0A0K8VU34"/>
<dbReference type="InterPro" id="IPR047088">
    <property type="entry name" value="ORC5_C"/>
</dbReference>
<evidence type="ECO:0000313" key="9">
    <source>
        <dbReference type="EMBL" id="JAI42389.1"/>
    </source>
</evidence>
<dbReference type="FunFam" id="3.40.50.300:FF:000673">
    <property type="entry name" value="Origin recognition complex subunit 5"/>
    <property type="match status" value="1"/>
</dbReference>
<dbReference type="GO" id="GO:0006270">
    <property type="term" value="P:DNA replication initiation"/>
    <property type="evidence" value="ECO:0007669"/>
    <property type="project" value="TreeGrafter"/>
</dbReference>
<protein>
    <recommendedName>
        <fullName evidence="7">Origin recognition complex subunit 5</fullName>
    </recommendedName>
</protein>
<evidence type="ECO:0000256" key="4">
    <source>
        <dbReference type="ARBA" id="ARBA00022741"/>
    </source>
</evidence>
<reference evidence="9" key="1">
    <citation type="submission" date="2015-06" db="EMBL/GenBank/DDBJ databases">
        <authorList>
            <person name="Hoefler B.C."/>
            <person name="Straight P.D."/>
        </authorList>
    </citation>
    <scope>NUCLEOTIDE SEQUENCE</scope>
</reference>
<dbReference type="InterPro" id="IPR020796">
    <property type="entry name" value="ORC5"/>
</dbReference>
<dbReference type="SUPFAM" id="SSF52540">
    <property type="entry name" value="P-loop containing nucleoside triphosphate hydrolases"/>
    <property type="match status" value="1"/>
</dbReference>
<accession>A0A0K8VU34</accession>
<evidence type="ECO:0000256" key="5">
    <source>
        <dbReference type="ARBA" id="ARBA00022840"/>
    </source>
</evidence>
<gene>
    <name evidence="9" type="primary">Orc5_1</name>
    <name evidence="9" type="ORF">c0_g2_i1</name>
</gene>
<evidence type="ECO:0000256" key="7">
    <source>
        <dbReference type="ARBA" id="ARBA00069657"/>
    </source>
</evidence>
<dbReference type="EMBL" id="GDHF01009925">
    <property type="protein sequence ID" value="JAI42389.1"/>
    <property type="molecule type" value="Transcribed_RNA"/>
</dbReference>
<dbReference type="SMART" id="SM00382">
    <property type="entry name" value="AAA"/>
    <property type="match status" value="1"/>
</dbReference>
<dbReference type="OrthoDB" id="365981at2759"/>
<organism evidence="9">
    <name type="scientific">Bactrocera latifrons</name>
    <name type="common">Malaysian fruit fly</name>
    <name type="synonym">Chaetodacus latifrons</name>
    <dbReference type="NCBI Taxonomy" id="174628"/>
    <lineage>
        <taxon>Eukaryota</taxon>
        <taxon>Metazoa</taxon>
        <taxon>Ecdysozoa</taxon>
        <taxon>Arthropoda</taxon>
        <taxon>Hexapoda</taxon>
        <taxon>Insecta</taxon>
        <taxon>Pterygota</taxon>
        <taxon>Neoptera</taxon>
        <taxon>Endopterygota</taxon>
        <taxon>Diptera</taxon>
        <taxon>Brachycera</taxon>
        <taxon>Muscomorpha</taxon>
        <taxon>Tephritoidea</taxon>
        <taxon>Tephritidae</taxon>
        <taxon>Bactrocera</taxon>
        <taxon>Bactrocera</taxon>
    </lineage>
</organism>
<keyword evidence="3" id="KW-0235">DNA replication</keyword>
<evidence type="ECO:0000256" key="6">
    <source>
        <dbReference type="ARBA" id="ARBA00023242"/>
    </source>
</evidence>
<dbReference type="Pfam" id="PF14630">
    <property type="entry name" value="ORC5_C"/>
    <property type="match status" value="1"/>
</dbReference>
<proteinExistence type="inferred from homology"/>
<comment type="subcellular location">
    <subcellularLocation>
        <location evidence="1">Nucleus</location>
    </subcellularLocation>
</comment>
<dbReference type="InterPro" id="IPR048866">
    <property type="entry name" value="ORC5_lid"/>
</dbReference>
<dbReference type="GO" id="GO:0005664">
    <property type="term" value="C:nuclear origin of replication recognition complex"/>
    <property type="evidence" value="ECO:0007669"/>
    <property type="project" value="TreeGrafter"/>
</dbReference>
<keyword evidence="5" id="KW-0067">ATP-binding</keyword>
<comment type="similarity">
    <text evidence="2">Belongs to the ORC5 family.</text>
</comment>
<dbReference type="Pfam" id="PF13191">
    <property type="entry name" value="AAA_16"/>
    <property type="match status" value="1"/>
</dbReference>